<accession>A0A482XIN0</accession>
<reference evidence="2 3" key="1">
    <citation type="journal article" date="2017" name="Gigascience">
        <title>Genome sequence of the small brown planthopper, Laodelphax striatellus.</title>
        <authorList>
            <person name="Zhu J."/>
            <person name="Jiang F."/>
            <person name="Wang X."/>
            <person name="Yang P."/>
            <person name="Bao Y."/>
            <person name="Zhao W."/>
            <person name="Wang W."/>
            <person name="Lu H."/>
            <person name="Wang Q."/>
            <person name="Cui N."/>
            <person name="Li J."/>
            <person name="Chen X."/>
            <person name="Luo L."/>
            <person name="Yu J."/>
            <person name="Kang L."/>
            <person name="Cui F."/>
        </authorList>
    </citation>
    <scope>NUCLEOTIDE SEQUENCE [LARGE SCALE GENOMIC DNA]</scope>
    <source>
        <strain evidence="2">Lst14</strain>
    </source>
</reference>
<dbReference type="InParanoid" id="A0A482XIN0"/>
<organism evidence="2 3">
    <name type="scientific">Laodelphax striatellus</name>
    <name type="common">Small brown planthopper</name>
    <name type="synonym">Delphax striatella</name>
    <dbReference type="NCBI Taxonomy" id="195883"/>
    <lineage>
        <taxon>Eukaryota</taxon>
        <taxon>Metazoa</taxon>
        <taxon>Ecdysozoa</taxon>
        <taxon>Arthropoda</taxon>
        <taxon>Hexapoda</taxon>
        <taxon>Insecta</taxon>
        <taxon>Pterygota</taxon>
        <taxon>Neoptera</taxon>
        <taxon>Paraneoptera</taxon>
        <taxon>Hemiptera</taxon>
        <taxon>Auchenorrhyncha</taxon>
        <taxon>Fulgoroidea</taxon>
        <taxon>Delphacidae</taxon>
        <taxon>Criomorphinae</taxon>
        <taxon>Laodelphax</taxon>
    </lineage>
</organism>
<dbReference type="EMBL" id="QKKF02009244">
    <property type="protein sequence ID" value="RZF45380.1"/>
    <property type="molecule type" value="Genomic_DNA"/>
</dbReference>
<evidence type="ECO:0000313" key="2">
    <source>
        <dbReference type="EMBL" id="RZF45380.1"/>
    </source>
</evidence>
<dbReference type="Proteomes" id="UP000291343">
    <property type="component" value="Unassembled WGS sequence"/>
</dbReference>
<name>A0A482XIN0_LAOST</name>
<protein>
    <submittedName>
        <fullName evidence="2">Uncharacterized protein</fullName>
    </submittedName>
</protein>
<keyword evidence="3" id="KW-1185">Reference proteome</keyword>
<evidence type="ECO:0000256" key="1">
    <source>
        <dbReference type="SAM" id="MobiDB-lite"/>
    </source>
</evidence>
<dbReference type="AlphaFoldDB" id="A0A482XIN0"/>
<feature type="region of interest" description="Disordered" evidence="1">
    <location>
        <begin position="1"/>
        <end position="21"/>
    </location>
</feature>
<comment type="caution">
    <text evidence="2">The sequence shown here is derived from an EMBL/GenBank/DDBJ whole genome shotgun (WGS) entry which is preliminary data.</text>
</comment>
<proteinExistence type="predicted"/>
<gene>
    <name evidence="2" type="ORF">LSTR_LSTR002823</name>
</gene>
<sequence>MKRCQGAIRSRGNKCTKKGNKKEDSCRRRWCVQEGWKEGRSRPAPLGTAPRIKNWHLLWSRPMRWRLWSGVRWQRPRKLTISVSVYLDCQRRLPALLIIPVTFLIASRCTAVVVATRVGGGKMAATASVSPRYPWSSRLHLD</sequence>
<evidence type="ECO:0000313" key="3">
    <source>
        <dbReference type="Proteomes" id="UP000291343"/>
    </source>
</evidence>
<feature type="compositionally biased region" description="Basic residues" evidence="1">
    <location>
        <begin position="11"/>
        <end position="20"/>
    </location>
</feature>